<proteinExistence type="predicted"/>
<evidence type="ECO:0000313" key="3">
    <source>
        <dbReference type="Proteomes" id="UP000509568"/>
    </source>
</evidence>
<keyword evidence="3" id="KW-1185">Reference proteome</keyword>
<gene>
    <name evidence="2" type="ORF">HWQ56_01570</name>
</gene>
<dbReference type="EMBL" id="CP056030">
    <property type="protein sequence ID" value="QKZ02549.1"/>
    <property type="molecule type" value="Genomic_DNA"/>
</dbReference>
<evidence type="ECO:0000256" key="1">
    <source>
        <dbReference type="SAM" id="SignalP"/>
    </source>
</evidence>
<keyword evidence="1" id="KW-0732">Signal</keyword>
<dbReference type="Proteomes" id="UP000509568">
    <property type="component" value="Chromosome"/>
</dbReference>
<accession>A0A7D5H308</accession>
<organism evidence="2 3">
    <name type="scientific">Pseudomonas eucalypticola</name>
    <dbReference type="NCBI Taxonomy" id="2599595"/>
    <lineage>
        <taxon>Bacteria</taxon>
        <taxon>Pseudomonadati</taxon>
        <taxon>Pseudomonadota</taxon>
        <taxon>Gammaproteobacteria</taxon>
        <taxon>Pseudomonadales</taxon>
        <taxon>Pseudomonadaceae</taxon>
        <taxon>Pseudomonas</taxon>
    </lineage>
</organism>
<dbReference type="NCBIfam" id="TIGR02448">
    <property type="entry name" value="conserverd hypothetical protein"/>
    <property type="match status" value="1"/>
</dbReference>
<dbReference type="InterPro" id="IPR012661">
    <property type="entry name" value="CHP02448"/>
</dbReference>
<sequence>MRLKTAVVTLALLSVPVGSAMADGFLRDVLSSGATTGSTYLTFRHHKLIVAAQDDAGSYVASNGSIKGPYLEAAMQQVRTDNPGLKATDMELANAILIKGAEPTAD</sequence>
<evidence type="ECO:0000313" key="2">
    <source>
        <dbReference type="EMBL" id="QKZ02549.1"/>
    </source>
</evidence>
<feature type="chain" id="PRO_5028969034" evidence="1">
    <location>
        <begin position="23"/>
        <end position="106"/>
    </location>
</feature>
<dbReference type="AlphaFoldDB" id="A0A7D5H308"/>
<reference evidence="2 3" key="1">
    <citation type="submission" date="2020-06" db="EMBL/GenBank/DDBJ databases">
        <title>Pseudomonas eucalypticola sp. nov., an endophyte of Eucalyptus dunnii leaves with biocontrol ability of eucalyptus leaf blight.</title>
        <authorList>
            <person name="Liu Y."/>
            <person name="Song Z."/>
            <person name="Zeng H."/>
            <person name="Lu M."/>
            <person name="Wang X."/>
            <person name="Lian X."/>
            <person name="Zhang Q."/>
        </authorList>
    </citation>
    <scope>NUCLEOTIDE SEQUENCE [LARGE SCALE GENOMIC DNA]</scope>
    <source>
        <strain evidence="2 3">NP-1</strain>
    </source>
</reference>
<protein>
    <submittedName>
        <fullName evidence="2">DUF2388 domain-containing protein</fullName>
    </submittedName>
</protein>
<dbReference type="RefSeq" id="WP_158156140.1">
    <property type="nucleotide sequence ID" value="NZ_CP056030.1"/>
</dbReference>
<feature type="signal peptide" evidence="1">
    <location>
        <begin position="1"/>
        <end position="22"/>
    </location>
</feature>
<name>A0A7D5H308_9PSED</name>
<dbReference type="KEGG" id="pez:HWQ56_01570"/>
<dbReference type="Pfam" id="PF09498">
    <property type="entry name" value="DUF2388"/>
    <property type="match status" value="1"/>
</dbReference>